<dbReference type="InterPro" id="IPR020843">
    <property type="entry name" value="ER"/>
</dbReference>
<dbReference type="GO" id="GO:0044281">
    <property type="term" value="P:small molecule metabolic process"/>
    <property type="evidence" value="ECO:0007669"/>
    <property type="project" value="UniProtKB-ARBA"/>
</dbReference>
<keyword evidence="2" id="KW-0862">Zinc</keyword>
<proteinExistence type="predicted"/>
<dbReference type="Gene3D" id="3.90.180.10">
    <property type="entry name" value="Medium-chain alcohol dehydrogenases, catalytic domain"/>
    <property type="match status" value="1"/>
</dbReference>
<dbReference type="SUPFAM" id="SSF51735">
    <property type="entry name" value="NAD(P)-binding Rossmann-fold domains"/>
    <property type="match status" value="1"/>
</dbReference>
<evidence type="ECO:0000256" key="1">
    <source>
        <dbReference type="ARBA" id="ARBA00022723"/>
    </source>
</evidence>
<dbReference type="InterPro" id="IPR036291">
    <property type="entry name" value="NAD(P)-bd_dom_sf"/>
</dbReference>
<evidence type="ECO:0000256" key="3">
    <source>
        <dbReference type="ARBA" id="ARBA00023002"/>
    </source>
</evidence>
<dbReference type="GO" id="GO:0043168">
    <property type="term" value="F:anion binding"/>
    <property type="evidence" value="ECO:0007669"/>
    <property type="project" value="UniProtKB-ARBA"/>
</dbReference>
<accession>M0LW36</accession>
<evidence type="ECO:0000313" key="5">
    <source>
        <dbReference type="EMBL" id="EMA36549.1"/>
    </source>
</evidence>
<dbReference type="Gene3D" id="3.40.50.720">
    <property type="entry name" value="NAD(P)-binding Rossmann-like Domain"/>
    <property type="match status" value="1"/>
</dbReference>
<evidence type="ECO:0000259" key="4">
    <source>
        <dbReference type="SMART" id="SM00829"/>
    </source>
</evidence>
<dbReference type="PATRIC" id="fig|1132509.6.peg.3462"/>
<dbReference type="AlphaFoldDB" id="M0LW36"/>
<evidence type="ECO:0000256" key="2">
    <source>
        <dbReference type="ARBA" id="ARBA00022833"/>
    </source>
</evidence>
<reference evidence="5 6" key="1">
    <citation type="journal article" date="2014" name="PLoS Genet.">
        <title>Phylogenetically driven sequencing of extremely halophilic archaea reveals strategies for static and dynamic osmo-response.</title>
        <authorList>
            <person name="Becker E.A."/>
            <person name="Seitzer P.M."/>
            <person name="Tritt A."/>
            <person name="Larsen D."/>
            <person name="Krusor M."/>
            <person name="Yao A.I."/>
            <person name="Wu D."/>
            <person name="Madern D."/>
            <person name="Eisen J.A."/>
            <person name="Darling A.E."/>
            <person name="Facciotti M.T."/>
        </authorList>
    </citation>
    <scope>NUCLEOTIDE SEQUENCE [LARGE SCALE GENOMIC DNA]</scope>
    <source>
        <strain evidence="5 6">100A6</strain>
    </source>
</reference>
<protein>
    <submittedName>
        <fullName evidence="5">Threonine dehydrogenase</fullName>
    </submittedName>
</protein>
<dbReference type="InterPro" id="IPR013149">
    <property type="entry name" value="ADH-like_C"/>
</dbReference>
<dbReference type="PANTHER" id="PTHR43401:SF2">
    <property type="entry name" value="L-THREONINE 3-DEHYDROGENASE"/>
    <property type="match status" value="1"/>
</dbReference>
<dbReference type="EMBL" id="AOMB01000041">
    <property type="protein sequence ID" value="EMA36549.1"/>
    <property type="molecule type" value="Genomic_DNA"/>
</dbReference>
<dbReference type="CDD" id="cd08231">
    <property type="entry name" value="MDR_TM0436_like"/>
    <property type="match status" value="1"/>
</dbReference>
<name>M0LW36_9EURY</name>
<keyword evidence="3" id="KW-0560">Oxidoreductase</keyword>
<dbReference type="InterPro" id="IPR011032">
    <property type="entry name" value="GroES-like_sf"/>
</dbReference>
<dbReference type="GO" id="GO:0016616">
    <property type="term" value="F:oxidoreductase activity, acting on the CH-OH group of donors, NAD or NADP as acceptor"/>
    <property type="evidence" value="ECO:0007669"/>
    <property type="project" value="UniProtKB-ARBA"/>
</dbReference>
<dbReference type="SUPFAM" id="SSF50129">
    <property type="entry name" value="GroES-like"/>
    <property type="match status" value="1"/>
</dbReference>
<dbReference type="SMART" id="SM00829">
    <property type="entry name" value="PKS_ER"/>
    <property type="match status" value="1"/>
</dbReference>
<evidence type="ECO:0000313" key="6">
    <source>
        <dbReference type="Proteomes" id="UP000011566"/>
    </source>
</evidence>
<dbReference type="PANTHER" id="PTHR43401">
    <property type="entry name" value="L-THREONINE 3-DEHYDROGENASE"/>
    <property type="match status" value="1"/>
</dbReference>
<dbReference type="eggNOG" id="arCOG01459">
    <property type="taxonomic scope" value="Archaea"/>
</dbReference>
<dbReference type="GO" id="GO:0030554">
    <property type="term" value="F:adenyl nucleotide binding"/>
    <property type="evidence" value="ECO:0007669"/>
    <property type="project" value="UniProtKB-ARBA"/>
</dbReference>
<feature type="domain" description="Enoyl reductase (ER)" evidence="4">
    <location>
        <begin position="3"/>
        <end position="342"/>
    </location>
</feature>
<keyword evidence="6" id="KW-1185">Reference proteome</keyword>
<dbReference type="InterPro" id="IPR050129">
    <property type="entry name" value="Zn_alcohol_dh"/>
</dbReference>
<keyword evidence="1" id="KW-0479">Metal-binding</keyword>
<dbReference type="GO" id="GO:0046872">
    <property type="term" value="F:metal ion binding"/>
    <property type="evidence" value="ECO:0007669"/>
    <property type="project" value="UniProtKB-KW"/>
</dbReference>
<comment type="caution">
    <text evidence="5">The sequence shown here is derived from an EMBL/GenBank/DDBJ whole genome shotgun (WGS) entry which is preliminary data.</text>
</comment>
<dbReference type="OrthoDB" id="73567at2157"/>
<dbReference type="InterPro" id="IPR013154">
    <property type="entry name" value="ADH-like_N"/>
</dbReference>
<gene>
    <name evidence="5" type="ORF">C447_14866</name>
</gene>
<organism evidence="5 6">
    <name type="scientific">Halococcus hamelinensis 100A6</name>
    <dbReference type="NCBI Taxonomy" id="1132509"/>
    <lineage>
        <taxon>Archaea</taxon>
        <taxon>Methanobacteriati</taxon>
        <taxon>Methanobacteriota</taxon>
        <taxon>Stenosarchaea group</taxon>
        <taxon>Halobacteria</taxon>
        <taxon>Halobacteriales</taxon>
        <taxon>Halococcaceae</taxon>
        <taxon>Halococcus</taxon>
    </lineage>
</organism>
<dbReference type="GO" id="GO:0051262">
    <property type="term" value="P:protein tetramerization"/>
    <property type="evidence" value="ECO:0007669"/>
    <property type="project" value="UniProtKB-ARBA"/>
</dbReference>
<dbReference type="Pfam" id="PF08240">
    <property type="entry name" value="ADH_N"/>
    <property type="match status" value="1"/>
</dbReference>
<dbReference type="Pfam" id="PF00107">
    <property type="entry name" value="ADH_zinc_N"/>
    <property type="match status" value="1"/>
</dbReference>
<dbReference type="Proteomes" id="UP000011566">
    <property type="component" value="Unassembled WGS sequence"/>
</dbReference>
<sequence>MVETNSYRLPTPEPGAVLTEVVRANICGSELHIWSGNHPLITDGSLGHEALCRVVELGDGVTTDRAGEPIEVGDYIAPAYFITCGECAYCGRGQFGQCANAYREWSKNPTQHPHFTGTFATHYYVSPDQYFYRVPDGVGDKAAASANCALSQVLFGFDEVGLSHDDTVVVQGAGGLGLNALAVAAESGAETIVIDGVDERLDLARRFGADHTIDMDEYGTVEERAERVRELTDGLGADVAVEVTGVPDAFSEGVELLRKGGRYLEMGNIVPGETTDFDPGKLTRKSIDIVSTMRYDPWYLREALEFLEAHEDDYPFADLLDADFALEDVQEALQASNDRSVTRGSLVPERD</sequence>